<dbReference type="InterPro" id="IPR017441">
    <property type="entry name" value="Protein_kinase_ATP_BS"/>
</dbReference>
<feature type="binding site" evidence="1">
    <location>
        <position position="180"/>
    </location>
    <ligand>
        <name>ATP</name>
        <dbReference type="ChEBI" id="CHEBI:30616"/>
    </ligand>
</feature>
<dbReference type="SUPFAM" id="SSF56112">
    <property type="entry name" value="Protein kinase-like (PK-like)"/>
    <property type="match status" value="1"/>
</dbReference>
<evidence type="ECO:0000313" key="3">
    <source>
        <dbReference type="EMBL" id="RRT34367.1"/>
    </source>
</evidence>
<dbReference type="GO" id="GO:0005524">
    <property type="term" value="F:ATP binding"/>
    <property type="evidence" value="ECO:0007669"/>
    <property type="project" value="UniProtKB-UniRule"/>
</dbReference>
<name>A0A426X4E8_ENSVE</name>
<evidence type="ECO:0000256" key="2">
    <source>
        <dbReference type="SAM" id="MobiDB-lite"/>
    </source>
</evidence>
<dbReference type="InterPro" id="IPR011009">
    <property type="entry name" value="Kinase-like_dom_sf"/>
</dbReference>
<evidence type="ECO:0008006" key="5">
    <source>
        <dbReference type="Google" id="ProtNLM"/>
    </source>
</evidence>
<proteinExistence type="predicted"/>
<feature type="compositionally biased region" description="Low complexity" evidence="2">
    <location>
        <begin position="79"/>
        <end position="110"/>
    </location>
</feature>
<dbReference type="InterPro" id="IPR050823">
    <property type="entry name" value="Plant_Ser_Thr_Prot_Kinase"/>
</dbReference>
<reference evidence="3 4" key="1">
    <citation type="journal article" date="2014" name="Agronomy (Basel)">
        <title>A Draft Genome Sequence for Ensete ventricosum, the Drought-Tolerant Tree Against Hunger.</title>
        <authorList>
            <person name="Harrison J."/>
            <person name="Moore K.A."/>
            <person name="Paszkiewicz K."/>
            <person name="Jones T."/>
            <person name="Grant M."/>
            <person name="Ambacheew D."/>
            <person name="Muzemil S."/>
            <person name="Studholme D.J."/>
        </authorList>
    </citation>
    <scope>NUCLEOTIDE SEQUENCE [LARGE SCALE GENOMIC DNA]</scope>
</reference>
<protein>
    <recommendedName>
        <fullName evidence="5">Protein kinase domain-containing protein</fullName>
    </recommendedName>
</protein>
<dbReference type="AlphaFoldDB" id="A0A426X4E8"/>
<gene>
    <name evidence="3" type="ORF">B296_00042546</name>
</gene>
<keyword evidence="1" id="KW-0067">ATP-binding</keyword>
<dbReference type="Gene3D" id="3.30.200.20">
    <property type="entry name" value="Phosphorylase Kinase, domain 1"/>
    <property type="match status" value="1"/>
</dbReference>
<comment type="caution">
    <text evidence="3">The sequence shown here is derived from an EMBL/GenBank/DDBJ whole genome shotgun (WGS) entry which is preliminary data.</text>
</comment>
<dbReference type="EMBL" id="AMZH03026966">
    <property type="protein sequence ID" value="RRT34367.1"/>
    <property type="molecule type" value="Genomic_DNA"/>
</dbReference>
<accession>A0A426X4E8</accession>
<evidence type="ECO:0000313" key="4">
    <source>
        <dbReference type="Proteomes" id="UP000287651"/>
    </source>
</evidence>
<evidence type="ECO:0000256" key="1">
    <source>
        <dbReference type="PROSITE-ProRule" id="PRU10141"/>
    </source>
</evidence>
<keyword evidence="1" id="KW-0547">Nucleotide-binding</keyword>
<dbReference type="PANTHER" id="PTHR45621">
    <property type="entry name" value="OS01G0588500 PROTEIN-RELATED"/>
    <property type="match status" value="1"/>
</dbReference>
<sequence length="264" mass="29017">MTCQSGNEDSMLPTAEYILTSPFSLSNSRKIEREREREAEERRRKGNGELRLVFLKICKKSCRYHAIHSRYRDTEPIGKGRSTPKTGSSTTTTGKLSSLSGGSSSSSSSSVDEVFPDGRILEAPNLRIFSFAELRTATRNFKPEMVLGEGGFGRVYKGCVEEKTLNPAKSGVGMVVAVKKLNPESVQGLEEWQVPSLPLPRSPEPRRFPLSPCGLWFAVRSKFPGEAVTPKPRQAHGVLLGGEGAPPRVRVHVQRKLGEPPLPT</sequence>
<organism evidence="3 4">
    <name type="scientific">Ensete ventricosum</name>
    <name type="common">Abyssinian banana</name>
    <name type="synonym">Musa ensete</name>
    <dbReference type="NCBI Taxonomy" id="4639"/>
    <lineage>
        <taxon>Eukaryota</taxon>
        <taxon>Viridiplantae</taxon>
        <taxon>Streptophyta</taxon>
        <taxon>Embryophyta</taxon>
        <taxon>Tracheophyta</taxon>
        <taxon>Spermatophyta</taxon>
        <taxon>Magnoliopsida</taxon>
        <taxon>Liliopsida</taxon>
        <taxon>Zingiberales</taxon>
        <taxon>Musaceae</taxon>
        <taxon>Ensete</taxon>
    </lineage>
</organism>
<feature type="region of interest" description="Disordered" evidence="2">
    <location>
        <begin position="73"/>
        <end position="113"/>
    </location>
</feature>
<dbReference type="PROSITE" id="PS00107">
    <property type="entry name" value="PROTEIN_KINASE_ATP"/>
    <property type="match status" value="1"/>
</dbReference>
<dbReference type="Proteomes" id="UP000287651">
    <property type="component" value="Unassembled WGS sequence"/>
</dbReference>